<evidence type="ECO:0000259" key="2">
    <source>
        <dbReference type="Pfam" id="PF08327"/>
    </source>
</evidence>
<comment type="caution">
    <text evidence="3">The sequence shown here is derived from an EMBL/GenBank/DDBJ whole genome shotgun (WGS) entry which is preliminary data.</text>
</comment>
<proteinExistence type="inferred from homology"/>
<dbReference type="InterPro" id="IPR013538">
    <property type="entry name" value="ASHA1/2-like_C"/>
</dbReference>
<gene>
    <name evidence="3" type="ORF">ACFO0B_10765</name>
</gene>
<comment type="similarity">
    <text evidence="1">Belongs to the AHA1 family.</text>
</comment>
<keyword evidence="4" id="KW-1185">Reference proteome</keyword>
<dbReference type="Proteomes" id="UP001595696">
    <property type="component" value="Unassembled WGS sequence"/>
</dbReference>
<sequence length="169" mass="18613">MTAPEEDARVLPLTRPPIRRSVLVRAGRARTWAVFVGRMAEWWPLDPFSAGKARVRDVTVQARVGGTVAEVWDDGTVIPWGEVLTCAEPEHFAMTWNITGTPTEVALRFRAVAPALTKVDLEHTGWDRLDTDELRRDCALPGGYEGGAVATGWDHILAALQRAAAQEDE</sequence>
<dbReference type="Pfam" id="PF08327">
    <property type="entry name" value="AHSA1"/>
    <property type="match status" value="1"/>
</dbReference>
<name>A0ABV8DS96_9NOCA</name>
<dbReference type="RefSeq" id="WP_378612239.1">
    <property type="nucleotide sequence ID" value="NZ_JBHSAX010000009.1"/>
</dbReference>
<evidence type="ECO:0000256" key="1">
    <source>
        <dbReference type="ARBA" id="ARBA00006817"/>
    </source>
</evidence>
<dbReference type="Gene3D" id="3.30.530.20">
    <property type="match status" value="1"/>
</dbReference>
<organism evidence="3 4">
    <name type="scientific">Nocardia jiangsuensis</name>
    <dbReference type="NCBI Taxonomy" id="1691563"/>
    <lineage>
        <taxon>Bacteria</taxon>
        <taxon>Bacillati</taxon>
        <taxon>Actinomycetota</taxon>
        <taxon>Actinomycetes</taxon>
        <taxon>Mycobacteriales</taxon>
        <taxon>Nocardiaceae</taxon>
        <taxon>Nocardia</taxon>
    </lineage>
</organism>
<dbReference type="InterPro" id="IPR023393">
    <property type="entry name" value="START-like_dom_sf"/>
</dbReference>
<evidence type="ECO:0000313" key="3">
    <source>
        <dbReference type="EMBL" id="MFC3962466.1"/>
    </source>
</evidence>
<protein>
    <submittedName>
        <fullName evidence="3">SRPBCC domain-containing protein</fullName>
    </submittedName>
</protein>
<reference evidence="4" key="1">
    <citation type="journal article" date="2019" name="Int. J. Syst. Evol. Microbiol.">
        <title>The Global Catalogue of Microorganisms (GCM) 10K type strain sequencing project: providing services to taxonomists for standard genome sequencing and annotation.</title>
        <authorList>
            <consortium name="The Broad Institute Genomics Platform"/>
            <consortium name="The Broad Institute Genome Sequencing Center for Infectious Disease"/>
            <person name="Wu L."/>
            <person name="Ma J."/>
        </authorList>
    </citation>
    <scope>NUCLEOTIDE SEQUENCE [LARGE SCALE GENOMIC DNA]</scope>
    <source>
        <strain evidence="4">CGMCC 4.7330</strain>
    </source>
</reference>
<dbReference type="EMBL" id="JBHSAX010000009">
    <property type="protein sequence ID" value="MFC3962466.1"/>
    <property type="molecule type" value="Genomic_DNA"/>
</dbReference>
<evidence type="ECO:0000313" key="4">
    <source>
        <dbReference type="Proteomes" id="UP001595696"/>
    </source>
</evidence>
<dbReference type="SUPFAM" id="SSF55961">
    <property type="entry name" value="Bet v1-like"/>
    <property type="match status" value="1"/>
</dbReference>
<feature type="domain" description="Activator of Hsp90 ATPase homologue 1/2-like C-terminal" evidence="2">
    <location>
        <begin position="31"/>
        <end position="162"/>
    </location>
</feature>
<accession>A0ABV8DS96</accession>